<evidence type="ECO:0000256" key="7">
    <source>
        <dbReference type="ARBA" id="ARBA00022741"/>
    </source>
</evidence>
<keyword evidence="9 14" id="KW-0133">Cell shape</keyword>
<dbReference type="InterPro" id="IPR050061">
    <property type="entry name" value="MurCDEF_pg_biosynth"/>
</dbReference>
<dbReference type="Gene3D" id="3.90.190.20">
    <property type="entry name" value="Mur ligase, C-terminal domain"/>
    <property type="match status" value="1"/>
</dbReference>
<feature type="domain" description="Mur ligase N-terminal catalytic" evidence="16">
    <location>
        <begin position="12"/>
        <end position="143"/>
    </location>
</feature>
<evidence type="ECO:0000259" key="16">
    <source>
        <dbReference type="Pfam" id="PF01225"/>
    </source>
</evidence>
<dbReference type="InterPro" id="IPR005758">
    <property type="entry name" value="UDP-N-AcMur_Ala_ligase_MurC"/>
</dbReference>
<evidence type="ECO:0000259" key="17">
    <source>
        <dbReference type="Pfam" id="PF02875"/>
    </source>
</evidence>
<dbReference type="Proteomes" id="UP001482513">
    <property type="component" value="Unassembled WGS sequence"/>
</dbReference>
<dbReference type="HAMAP" id="MF_00046">
    <property type="entry name" value="MurC"/>
    <property type="match status" value="1"/>
</dbReference>
<name>A0ABV0K309_9CYAN</name>
<reference evidence="19 20" key="1">
    <citation type="submission" date="2022-04" db="EMBL/GenBank/DDBJ databases">
        <title>Positive selection, recombination, and allopatry shape intraspecific diversity of widespread and dominant cyanobacteria.</title>
        <authorList>
            <person name="Wei J."/>
            <person name="Shu W."/>
            <person name="Hu C."/>
        </authorList>
    </citation>
    <scope>NUCLEOTIDE SEQUENCE [LARGE SCALE GENOMIC DNA]</scope>
    <source>
        <strain evidence="19 20">DQ-A4</strain>
    </source>
</reference>
<dbReference type="EMBL" id="JAMPKX010000003">
    <property type="protein sequence ID" value="MEP0947173.1"/>
    <property type="molecule type" value="Genomic_DNA"/>
</dbReference>
<keyword evidence="12 14" id="KW-0961">Cell wall biogenesis/degradation</keyword>
<dbReference type="InterPro" id="IPR013221">
    <property type="entry name" value="Mur_ligase_cen"/>
</dbReference>
<dbReference type="InterPro" id="IPR000713">
    <property type="entry name" value="Mur_ligase_N"/>
</dbReference>
<dbReference type="Pfam" id="PF08245">
    <property type="entry name" value="Mur_ligase_M"/>
    <property type="match status" value="1"/>
</dbReference>
<keyword evidence="8 14" id="KW-0067">ATP-binding</keyword>
<dbReference type="NCBIfam" id="TIGR01082">
    <property type="entry name" value="murC"/>
    <property type="match status" value="1"/>
</dbReference>
<evidence type="ECO:0000256" key="6">
    <source>
        <dbReference type="ARBA" id="ARBA00022618"/>
    </source>
</evidence>
<comment type="similarity">
    <text evidence="14">Belongs to the MurCDEF family.</text>
</comment>
<evidence type="ECO:0000259" key="18">
    <source>
        <dbReference type="Pfam" id="PF08245"/>
    </source>
</evidence>
<dbReference type="RefSeq" id="WP_190701508.1">
    <property type="nucleotide sequence ID" value="NZ_JAMPKX010000003.1"/>
</dbReference>
<evidence type="ECO:0000256" key="1">
    <source>
        <dbReference type="ARBA" id="ARBA00004496"/>
    </source>
</evidence>
<comment type="subcellular location">
    <subcellularLocation>
        <location evidence="1 14">Cytoplasm</location>
    </subcellularLocation>
</comment>
<dbReference type="SUPFAM" id="SSF53244">
    <property type="entry name" value="MurD-like peptide ligases, peptide-binding domain"/>
    <property type="match status" value="1"/>
</dbReference>
<evidence type="ECO:0000256" key="13">
    <source>
        <dbReference type="ARBA" id="ARBA00047833"/>
    </source>
</evidence>
<dbReference type="InterPro" id="IPR036565">
    <property type="entry name" value="Mur-like_cat_sf"/>
</dbReference>
<keyword evidence="15" id="KW-0812">Transmembrane</keyword>
<proteinExistence type="inferred from homology"/>
<evidence type="ECO:0000256" key="8">
    <source>
        <dbReference type="ARBA" id="ARBA00022840"/>
    </source>
</evidence>
<gene>
    <name evidence="14 19" type="primary">murC</name>
    <name evidence="19" type="ORF">NC992_09850</name>
</gene>
<evidence type="ECO:0000313" key="19">
    <source>
        <dbReference type="EMBL" id="MEP0947173.1"/>
    </source>
</evidence>
<accession>A0ABV0K309</accession>
<dbReference type="Pfam" id="PF02875">
    <property type="entry name" value="Mur_ligase_C"/>
    <property type="match status" value="1"/>
</dbReference>
<keyword evidence="11 14" id="KW-0131">Cell cycle</keyword>
<keyword evidence="7 14" id="KW-0547">Nucleotide-binding</keyword>
<dbReference type="EC" id="6.3.2.8" evidence="3 14"/>
<evidence type="ECO:0000256" key="10">
    <source>
        <dbReference type="ARBA" id="ARBA00022984"/>
    </source>
</evidence>
<comment type="catalytic activity">
    <reaction evidence="13 14">
        <text>UDP-N-acetyl-alpha-D-muramate + L-alanine + ATP = UDP-N-acetyl-alpha-D-muramoyl-L-alanine + ADP + phosphate + H(+)</text>
        <dbReference type="Rhea" id="RHEA:23372"/>
        <dbReference type="ChEBI" id="CHEBI:15378"/>
        <dbReference type="ChEBI" id="CHEBI:30616"/>
        <dbReference type="ChEBI" id="CHEBI:43474"/>
        <dbReference type="ChEBI" id="CHEBI:57972"/>
        <dbReference type="ChEBI" id="CHEBI:70757"/>
        <dbReference type="ChEBI" id="CHEBI:83898"/>
        <dbReference type="ChEBI" id="CHEBI:456216"/>
        <dbReference type="EC" id="6.3.2.8"/>
    </reaction>
</comment>
<evidence type="ECO:0000256" key="4">
    <source>
        <dbReference type="ARBA" id="ARBA00022490"/>
    </source>
</evidence>
<dbReference type="Pfam" id="PF01225">
    <property type="entry name" value="Mur_ligase"/>
    <property type="match status" value="1"/>
</dbReference>
<dbReference type="Gene3D" id="3.40.50.720">
    <property type="entry name" value="NAD(P)-binding Rossmann-like Domain"/>
    <property type="match status" value="1"/>
</dbReference>
<protein>
    <recommendedName>
        <fullName evidence="3 14">UDP-N-acetylmuramate--L-alanine ligase</fullName>
        <ecNumber evidence="3 14">6.3.2.8</ecNumber>
    </recommendedName>
    <alternativeName>
        <fullName evidence="14">UDP-N-acetylmuramoyl-L-alanine synthetase</fullName>
    </alternativeName>
</protein>
<dbReference type="GO" id="GO:0008763">
    <property type="term" value="F:UDP-N-acetylmuramate-L-alanine ligase activity"/>
    <property type="evidence" value="ECO:0007669"/>
    <property type="project" value="UniProtKB-EC"/>
</dbReference>
<comment type="caution">
    <text evidence="19">The sequence shown here is derived from an EMBL/GenBank/DDBJ whole genome shotgun (WGS) entry which is preliminary data.</text>
</comment>
<dbReference type="SUPFAM" id="SSF51984">
    <property type="entry name" value="MurCD N-terminal domain"/>
    <property type="match status" value="1"/>
</dbReference>
<evidence type="ECO:0000256" key="14">
    <source>
        <dbReference type="HAMAP-Rule" id="MF_00046"/>
    </source>
</evidence>
<keyword evidence="5 14" id="KW-0436">Ligase</keyword>
<dbReference type="Gene3D" id="3.40.1190.10">
    <property type="entry name" value="Mur-like, catalytic domain"/>
    <property type="match status" value="1"/>
</dbReference>
<dbReference type="PANTHER" id="PTHR43445">
    <property type="entry name" value="UDP-N-ACETYLMURAMATE--L-ALANINE LIGASE-RELATED"/>
    <property type="match status" value="1"/>
</dbReference>
<keyword evidence="6 14" id="KW-0132">Cell division</keyword>
<dbReference type="InterPro" id="IPR004101">
    <property type="entry name" value="Mur_ligase_C"/>
</dbReference>
<evidence type="ECO:0000313" key="20">
    <source>
        <dbReference type="Proteomes" id="UP001482513"/>
    </source>
</evidence>
<keyword evidence="20" id="KW-1185">Reference proteome</keyword>
<dbReference type="PANTHER" id="PTHR43445:SF3">
    <property type="entry name" value="UDP-N-ACETYLMURAMATE--L-ALANINE LIGASE"/>
    <property type="match status" value="1"/>
</dbReference>
<evidence type="ECO:0000256" key="3">
    <source>
        <dbReference type="ARBA" id="ARBA00012211"/>
    </source>
</evidence>
<feature type="domain" description="Mur ligase central" evidence="18">
    <location>
        <begin position="148"/>
        <end position="321"/>
    </location>
</feature>
<comment type="pathway">
    <text evidence="2 14">Cell wall biogenesis; peptidoglycan biosynthesis.</text>
</comment>
<organism evidence="19 20">
    <name type="scientific">Leptolyngbya subtilissima DQ-A4</name>
    <dbReference type="NCBI Taxonomy" id="2933933"/>
    <lineage>
        <taxon>Bacteria</taxon>
        <taxon>Bacillati</taxon>
        <taxon>Cyanobacteriota</taxon>
        <taxon>Cyanophyceae</taxon>
        <taxon>Leptolyngbyales</taxon>
        <taxon>Leptolyngbyaceae</taxon>
        <taxon>Leptolyngbya group</taxon>
        <taxon>Leptolyngbya</taxon>
    </lineage>
</organism>
<feature type="transmembrane region" description="Helical" evidence="15">
    <location>
        <begin position="12"/>
        <end position="29"/>
    </location>
</feature>
<keyword evidence="15" id="KW-0472">Membrane</keyword>
<dbReference type="InterPro" id="IPR036615">
    <property type="entry name" value="Mur_ligase_C_dom_sf"/>
</dbReference>
<evidence type="ECO:0000256" key="15">
    <source>
        <dbReference type="SAM" id="Phobius"/>
    </source>
</evidence>
<dbReference type="SUPFAM" id="SSF53623">
    <property type="entry name" value="MurD-like peptide ligases, catalytic domain"/>
    <property type="match status" value="1"/>
</dbReference>
<keyword evidence="10 14" id="KW-0573">Peptidoglycan synthesis</keyword>
<evidence type="ECO:0000256" key="11">
    <source>
        <dbReference type="ARBA" id="ARBA00023306"/>
    </source>
</evidence>
<keyword evidence="15" id="KW-1133">Transmembrane helix</keyword>
<comment type="function">
    <text evidence="14">Cell wall formation.</text>
</comment>
<evidence type="ECO:0000256" key="2">
    <source>
        <dbReference type="ARBA" id="ARBA00004752"/>
    </source>
</evidence>
<sequence>MPISVDFTGRPFHFIGIGGIGMSALAYILTKRNLPVSGSDLRLTHITRRLQEAGAHIFWQQEAANLSYFLTTNQPVLATAASRTGTGSVGAKVATPVIAPDATPQVVCSTAIDTRNPEYQAALELGCPILHRSDLLAALIREYSSIAVAGTHGKTTTSSMIGHLLLNANLDPTIVVGGEVSSWGGNARLGQGPYLVAEADESDGTLSKLSASIGVVTNIELDHTDHYRDLEDVVQIFQTFQRQCGLLVASADCEVVRTSLKPDVTYSLSPDNGATYHVTDLQFGAEGTSALVWELGQPMGRLRLRVLGCHNLSNALAAVAVGRHLGIAFDKIAEGLEKFCGARRRFEHRGSYNGIQFFDDYAHHPSEIRATLAAARIKADQTLPVDSRQDNRRVVAVFQPHRFSRTAALLNDFTDAFVDADQVIMADIYSAGEKNTFGVSGRQLADAVGHAHPRVLYGHTLDDIQAALAHSLRPGDLVMFMGAGNLNQIIPQVMAYYAEAEVPSLQEAC</sequence>
<keyword evidence="4 14" id="KW-0963">Cytoplasm</keyword>
<evidence type="ECO:0000256" key="9">
    <source>
        <dbReference type="ARBA" id="ARBA00022960"/>
    </source>
</evidence>
<feature type="domain" description="Mur ligase C-terminal" evidence="17">
    <location>
        <begin position="344"/>
        <end position="484"/>
    </location>
</feature>
<feature type="binding site" evidence="14">
    <location>
        <begin position="150"/>
        <end position="156"/>
    </location>
    <ligand>
        <name>ATP</name>
        <dbReference type="ChEBI" id="CHEBI:30616"/>
    </ligand>
</feature>
<evidence type="ECO:0000256" key="5">
    <source>
        <dbReference type="ARBA" id="ARBA00022598"/>
    </source>
</evidence>
<evidence type="ECO:0000256" key="12">
    <source>
        <dbReference type="ARBA" id="ARBA00023316"/>
    </source>
</evidence>